<organism evidence="3 4">
    <name type="scientific">Brachyspira aalborgi</name>
    <dbReference type="NCBI Taxonomy" id="29522"/>
    <lineage>
        <taxon>Bacteria</taxon>
        <taxon>Pseudomonadati</taxon>
        <taxon>Spirochaetota</taxon>
        <taxon>Spirochaetia</taxon>
        <taxon>Brachyspirales</taxon>
        <taxon>Brachyspiraceae</taxon>
        <taxon>Brachyspira</taxon>
    </lineage>
</organism>
<dbReference type="PANTHER" id="PTHR30408">
    <property type="entry name" value="TYPE-1 RESTRICTION ENZYME ECOKI SPECIFICITY PROTEIN"/>
    <property type="match status" value="1"/>
</dbReference>
<dbReference type="Gene3D" id="3.90.220.20">
    <property type="entry name" value="DNA methylase specificity domains"/>
    <property type="match status" value="2"/>
</dbReference>
<dbReference type="CDD" id="cd17260">
    <property type="entry name" value="RMtype1_S_EcoEI-TRD1-CR1_like"/>
    <property type="match status" value="1"/>
</dbReference>
<dbReference type="InterPro" id="IPR052021">
    <property type="entry name" value="Type-I_RS_S_subunit"/>
</dbReference>
<evidence type="ECO:0000313" key="4">
    <source>
        <dbReference type="Proteomes" id="UP000322188"/>
    </source>
</evidence>
<keyword evidence="3" id="KW-0540">Nuclease</keyword>
<keyword evidence="3" id="KW-0255">Endonuclease</keyword>
<dbReference type="EMBL" id="SAYK01000007">
    <property type="protein sequence ID" value="TXJ59789.1"/>
    <property type="molecule type" value="Genomic_DNA"/>
</dbReference>
<keyword evidence="1" id="KW-0680">Restriction system</keyword>
<dbReference type="InterPro" id="IPR044946">
    <property type="entry name" value="Restrct_endonuc_typeI_TRD_sf"/>
</dbReference>
<dbReference type="GO" id="GO:0003677">
    <property type="term" value="F:DNA binding"/>
    <property type="evidence" value="ECO:0007669"/>
    <property type="project" value="UniProtKB-KW"/>
</dbReference>
<dbReference type="RefSeq" id="WP_147560871.1">
    <property type="nucleotide sequence ID" value="NZ_SAYK01000007.1"/>
</dbReference>
<keyword evidence="3" id="KW-0378">Hydrolase</keyword>
<dbReference type="SUPFAM" id="SSF116734">
    <property type="entry name" value="DNA methylase specificity domain"/>
    <property type="match status" value="2"/>
</dbReference>
<sequence>MSIKNDINKILLKKFPHLEVNVVKYSEVKKDNKYFRIDSEPFKRSRLLFSKNIEYIKFSEIAIINPSKSEIYNLDENTHVTFLSMQNLGNGFINKQERGIIKDFIEGYTYFAENDILIAKITPCMEHGKCAIARKLYNGIGFGSTEFNVFRIKDKRFSKEYIFSFLNRENIRQIAADNMVGTSGRQRVSKEFYENLLIPMFSKEFRLEIKAMVKDSHKALENSTKLYKEAEAILYEALGLDAENPLESILSFGEENKIIHSLRLDGGNSKSYIVASPTYDLLKKYKGLNISIRTYKESYLKTGRLDAEYYQVKYDLIENIIKDYYGGYDKLDISEIKDDNFIPNEKEKYRYIELANIINGNITEPSEYLGENLPTRARRKVRMGDLIISSVEGSLSSCALITEEFDNCIVSTGFYVLKSNSINSETLLVIFRSELFQKYLNKFPSGTILSAISKDGLKNILIPNLDLKTQRKIEAKIQQSFELRDKSKELLENAKVKIEEAIINS</sequence>
<dbReference type="Proteomes" id="UP000322188">
    <property type="component" value="Unassembled WGS sequence"/>
</dbReference>
<dbReference type="GeneID" id="61067229"/>
<accession>A0A5C8GDC8</accession>
<evidence type="ECO:0000256" key="1">
    <source>
        <dbReference type="ARBA" id="ARBA00022747"/>
    </source>
</evidence>
<gene>
    <name evidence="3" type="ORF">EPJ74_07855</name>
</gene>
<dbReference type="AlphaFoldDB" id="A0A5C8GDC8"/>
<evidence type="ECO:0000256" key="2">
    <source>
        <dbReference type="ARBA" id="ARBA00023125"/>
    </source>
</evidence>
<keyword evidence="2" id="KW-0238">DNA-binding</keyword>
<dbReference type="GO" id="GO:0009307">
    <property type="term" value="P:DNA restriction-modification system"/>
    <property type="evidence" value="ECO:0007669"/>
    <property type="project" value="UniProtKB-KW"/>
</dbReference>
<reference evidence="3 4" key="1">
    <citation type="journal article" date="1992" name="Lakartidningen">
        <title>[Penicillin V and not amoxicillin is the first choice preparation in acute otitis].</title>
        <authorList>
            <person name="Kamme C."/>
            <person name="Lundgren K."/>
            <person name="Prellner K."/>
        </authorList>
    </citation>
    <scope>NUCLEOTIDE SEQUENCE [LARGE SCALE GENOMIC DNA]</scope>
    <source>
        <strain evidence="3 4">PC2022III</strain>
    </source>
</reference>
<comment type="caution">
    <text evidence="3">The sequence shown here is derived from an EMBL/GenBank/DDBJ whole genome shotgun (WGS) entry which is preliminary data.</text>
</comment>
<dbReference type="GO" id="GO:0004519">
    <property type="term" value="F:endonuclease activity"/>
    <property type="evidence" value="ECO:0007669"/>
    <property type="project" value="UniProtKB-KW"/>
</dbReference>
<evidence type="ECO:0000313" key="3">
    <source>
        <dbReference type="EMBL" id="TXJ59789.1"/>
    </source>
</evidence>
<proteinExistence type="predicted"/>
<dbReference type="PANTHER" id="PTHR30408:SF12">
    <property type="entry name" value="TYPE I RESTRICTION ENZYME MJAVIII SPECIFICITY SUBUNIT"/>
    <property type="match status" value="1"/>
</dbReference>
<protein>
    <submittedName>
        <fullName evidence="3">Restriction endonuclease subunit S</fullName>
    </submittedName>
</protein>
<name>A0A5C8GDC8_9SPIR</name>